<reference evidence="2" key="1">
    <citation type="submission" date="2011-08" db="EMBL/GenBank/DDBJ databases">
        <title>Cloning and expression of enterolysin A gene from Enterococcus faecalis BGPT1-10P.</title>
        <authorList>
            <person name="Veljovic K."/>
            <person name="Topisirovic L."/>
            <person name="Terzic-Vidojevic A."/>
            <person name="Kojic M."/>
        </authorList>
    </citation>
    <scope>NUCLEOTIDE SEQUENCE</scope>
    <source>
        <strain evidence="2">BGPT1-10P</strain>
    </source>
</reference>
<evidence type="ECO:0000313" key="2">
    <source>
        <dbReference type="EMBL" id="CCD31666.1"/>
    </source>
</evidence>
<dbReference type="EMBL" id="HE585879">
    <property type="protein sequence ID" value="CCD31666.1"/>
    <property type="molecule type" value="Genomic_DNA"/>
</dbReference>
<keyword evidence="1" id="KW-1133">Transmembrane helix</keyword>
<feature type="transmembrane region" description="Helical" evidence="1">
    <location>
        <begin position="63"/>
        <end position="81"/>
    </location>
</feature>
<evidence type="ECO:0000256" key="1">
    <source>
        <dbReference type="SAM" id="Phobius"/>
    </source>
</evidence>
<organism evidence="2">
    <name type="scientific">Enterococcus faecalis</name>
    <name type="common">Streptococcus faecalis</name>
    <dbReference type="NCBI Taxonomy" id="1351"/>
    <lineage>
        <taxon>Bacteria</taxon>
        <taxon>Bacillati</taxon>
        <taxon>Bacillota</taxon>
        <taxon>Bacilli</taxon>
        <taxon>Lactobacillales</taxon>
        <taxon>Enterococcaceae</taxon>
        <taxon>Enterococcus</taxon>
    </lineage>
</organism>
<protein>
    <submittedName>
        <fullName evidence="2">Uncharacterized protein</fullName>
    </submittedName>
</protein>
<accession>G3CC77</accession>
<feature type="transmembrane region" description="Helical" evidence="1">
    <location>
        <begin position="31"/>
        <end position="51"/>
    </location>
</feature>
<keyword evidence="1" id="KW-0812">Transmembrane</keyword>
<keyword evidence="1" id="KW-0472">Membrane</keyword>
<dbReference type="AlphaFoldDB" id="G3CC77"/>
<name>G3CC77_ENTFL</name>
<sequence length="85" mass="9634">MLLKVFCCGSSSVTNLEFWKVYVVLMKNKDVVLVLYSFFVILLSSCIWFLIKGEAFQKVLLNSFAISVVGTIIFVIGLYVSKIKK</sequence>
<proteinExistence type="predicted"/>